<evidence type="ECO:0000256" key="12">
    <source>
        <dbReference type="ARBA" id="ARBA00023303"/>
    </source>
</evidence>
<dbReference type="FunFam" id="1.10.287.70:FF:000500">
    <property type="entry name" value="Uncharacterized protein"/>
    <property type="match status" value="1"/>
</dbReference>
<evidence type="ECO:0000256" key="10">
    <source>
        <dbReference type="ARBA" id="ARBA00023136"/>
    </source>
</evidence>
<dbReference type="InterPro" id="IPR005821">
    <property type="entry name" value="Ion_trans_dom"/>
</dbReference>
<dbReference type="Proteomes" id="UP000689195">
    <property type="component" value="Unassembled WGS sequence"/>
</dbReference>
<keyword evidence="16" id="KW-1185">Reference proteome</keyword>
<feature type="transmembrane region" description="Helical" evidence="13">
    <location>
        <begin position="859"/>
        <end position="878"/>
    </location>
</feature>
<feature type="transmembrane region" description="Helical" evidence="13">
    <location>
        <begin position="1065"/>
        <end position="1087"/>
    </location>
</feature>
<protein>
    <recommendedName>
        <fullName evidence="14">Ion transport domain-containing protein</fullName>
    </recommendedName>
</protein>
<evidence type="ECO:0000256" key="8">
    <source>
        <dbReference type="ARBA" id="ARBA00022989"/>
    </source>
</evidence>
<feature type="transmembrane region" description="Helical" evidence="13">
    <location>
        <begin position="590"/>
        <end position="608"/>
    </location>
</feature>
<gene>
    <name evidence="15" type="ORF">PPENT_87.1.T1110100</name>
</gene>
<dbReference type="InterPro" id="IPR050599">
    <property type="entry name" value="VDCC_alpha-1_subunit"/>
</dbReference>
<evidence type="ECO:0000256" key="6">
    <source>
        <dbReference type="ARBA" id="ARBA00022837"/>
    </source>
</evidence>
<feature type="transmembrane region" description="Helical" evidence="13">
    <location>
        <begin position="1177"/>
        <end position="1199"/>
    </location>
</feature>
<dbReference type="Pfam" id="PF00520">
    <property type="entry name" value="Ion_trans"/>
    <property type="match status" value="4"/>
</dbReference>
<feature type="transmembrane region" description="Helical" evidence="13">
    <location>
        <begin position="1268"/>
        <end position="1289"/>
    </location>
</feature>
<feature type="domain" description="Ion transport" evidence="14">
    <location>
        <begin position="127"/>
        <end position="394"/>
    </location>
</feature>
<feature type="transmembrane region" description="Helical" evidence="13">
    <location>
        <begin position="956"/>
        <end position="981"/>
    </location>
</feature>
<evidence type="ECO:0000313" key="16">
    <source>
        <dbReference type="Proteomes" id="UP000689195"/>
    </source>
</evidence>
<evidence type="ECO:0000256" key="7">
    <source>
        <dbReference type="ARBA" id="ARBA00022882"/>
    </source>
</evidence>
<comment type="caution">
    <text evidence="15">The sequence shown here is derived from an EMBL/GenBank/DDBJ whole genome shotgun (WGS) entry which is preliminary data.</text>
</comment>
<evidence type="ECO:0000259" key="14">
    <source>
        <dbReference type="Pfam" id="PF00520"/>
    </source>
</evidence>
<evidence type="ECO:0000256" key="3">
    <source>
        <dbReference type="ARBA" id="ARBA00022568"/>
    </source>
</evidence>
<feature type="domain" description="Ion transport" evidence="14">
    <location>
        <begin position="1143"/>
        <end position="1405"/>
    </location>
</feature>
<feature type="transmembrane region" description="Helical" evidence="13">
    <location>
        <begin position="370"/>
        <end position="390"/>
    </location>
</feature>
<evidence type="ECO:0000313" key="15">
    <source>
        <dbReference type="EMBL" id="CAD8196060.1"/>
    </source>
</evidence>
<keyword evidence="11" id="KW-0325">Glycoprotein</keyword>
<sequence length="1757" mass="206971">MLQSFLNCFKKQPKFRMNRDYGKDILSSVQDILPFSFQRHQYNKQNINQIGSHNKEFQATNDLNRLNQEQGIFSPNPSQANIRLHFLENVDEQFQKNENPYYCQFSLDYFGMNNKFRQYCILINESRVYQYLVYLFTSFCIVILMIKPYNNQESGFGFSLNNDQIIGVIITADVIFSIHHLISIVSYGLWSCKYGYYRNPIAFINGIALFFALILRQSYFYTLRILFLLEFFMHYKILRIVRKFCLTVEHSFISIVYITIIICFFFYVFAVVGLQIWTGILGNYCINKNNEVDFYPTRFCGLGRSCSDGYECLQGEFEQPFIQYSHNFTRFDYIQESMSSLFIVHYIEGWVEIEQSLADSFNKYVSTGYLWTYIFICSFFLQNLVVAIFLKQSQQEMHLDEPVQTVLFLNSHTKISLTNEKRKTVFQSPNYLSKSKQRVMMMLMNSTKRNNDQRKIRIIIKSILQSKITQYFYSLLFLANLVVLSLNDESAYKNNLEGTLAKVNIIFLVIYLLEDIARIYIWKQKESKIVVLLEFICDFIGLIVQVNQMEHPFILNTIKGIRLLWVFNYQTSWSNYRVLLSALWKSFNNIPIMILILFIYGLVIGLMGRNFFAGKLRFNDLGFYDLNGSYIPRANFDSMRETITTLFIIISSDQWQTIFYTTLETGSWIPYVFFICVQFICKFFILPSFLTLMLDNYEDAKNEADLSKARATKVISTMQNKSRIVPTKETSLLQVSNSQSDKKRFFGRLSKVSDDSDKEESHQKQHQILRRQQSKYYQVQILKSGDDSQNFSVSSLNRKEFFANSSLFILHNKSNLRKKLHVLIQQKYYDWGMSFIILLNLILLGYDRPLRQEYLIIDIFNYAFTGIFILDALIKILAQGFYWNKLEPQKSYIMNNNNQLDFVILIISSLDDLNIYKSQYLKAFRALRTLRILITLRRGSQNEQLNLISRSLLQTISLLSSMIFVTGISLWILSIICMTIWKGKLYFCSQVSLKDFKEIITAEDCLAKGGQWINNITNYDTIQDSLLCLFRLIIGEGWTQQMFSVSDITDRGLNPKINSSSQYQFFFYVLIFSLNIVLLNLITGLIINNYRTIKENIANFQQLNEFQRQWIQMMQIMQKKKLIYLIPKPSNKYRLICYHLASNQYFETVILIFLIVNLIFCSSYSGKQNITTQEALYGMSIFFIVIFHIELFIKLLAYWVHFFRDILNKFDLIILIMTDVLLIMKDNFDIPRLYTIPLIIRSLRIIKANKLFRFNKQLRVLIDVIQDLMPTLLSVIVFIAITIIIYSLIGVQTFSTIWSTSSDPQYPYTMEENQRTKSFSNFLDGVLILIDISTGQYWSLYMADYTIDTKGCHTQTPEQFELEGARGCSTIFGYFFFISFLVLIRIIMTSLFLAMIIESYQECQLENTAAINPYQLEDFLVKWSDYDPQGTGWITPEDFAFLMFEINPPLGFKDENSQYYDFAAAKNQKLKSHFYNHKKKMRLFKTEIFQKLSDYQIQIYQNQMVHFKDICIQLAYNAIKKKNELKGIEQIEDKIILRQIRKSWESRYPDLIGKKTQQFVVDIFAINSITDILRGVIERRKIKKRIKEMQKEKNLKQLEINENAQLTTKSILQRYKGRRRSQVRQRVYNFVQTNSFRRSEINVVDSESGGIHQQKRTVYQNYQQQQQNKEDKSSLTNLNFFIDPDEMCNGFPMKVVHETQKIDFPAIKSDKSLGTLQLSQSEKQVKKLGGYISEKCSDEENQQDSVIQNFKRNDMFE</sequence>
<keyword evidence="3" id="KW-0109">Calcium transport</keyword>
<feature type="transmembrane region" description="Helical" evidence="13">
    <location>
        <begin position="166"/>
        <end position="189"/>
    </location>
</feature>
<feature type="transmembrane region" description="Helical" evidence="13">
    <location>
        <begin position="828"/>
        <end position="847"/>
    </location>
</feature>
<feature type="transmembrane region" description="Helical" evidence="13">
    <location>
        <begin position="196"/>
        <end position="215"/>
    </location>
</feature>
<name>A0A8S1X5E1_9CILI</name>
<keyword evidence="7" id="KW-0851">Voltage-gated channel</keyword>
<dbReference type="PANTHER" id="PTHR45628">
    <property type="entry name" value="VOLTAGE-DEPENDENT CALCIUM CHANNEL TYPE A SUBUNIT ALPHA-1"/>
    <property type="match status" value="1"/>
</dbReference>
<feature type="transmembrane region" description="Helical" evidence="13">
    <location>
        <begin position="1145"/>
        <end position="1165"/>
    </location>
</feature>
<dbReference type="FunFam" id="1.10.287.70:FF:000504">
    <property type="entry name" value="Uncharacterized protein"/>
    <property type="match status" value="1"/>
</dbReference>
<feature type="transmembrane region" description="Helical" evidence="13">
    <location>
        <begin position="668"/>
        <end position="692"/>
    </location>
</feature>
<keyword evidence="9" id="KW-0406">Ion transport</keyword>
<dbReference type="PANTHER" id="PTHR45628:SF7">
    <property type="entry name" value="VOLTAGE-DEPENDENT CALCIUM CHANNEL TYPE A SUBUNIT ALPHA-1"/>
    <property type="match status" value="1"/>
</dbReference>
<feature type="transmembrane region" description="Helical" evidence="13">
    <location>
        <begin position="529"/>
        <end position="546"/>
    </location>
</feature>
<feature type="domain" description="Ion transport" evidence="14">
    <location>
        <begin position="467"/>
        <end position="704"/>
    </location>
</feature>
<accession>A0A8S1X5E1</accession>
<feature type="transmembrane region" description="Helical" evidence="13">
    <location>
        <begin position="128"/>
        <end position="146"/>
    </location>
</feature>
<keyword evidence="6" id="KW-0106">Calcium</keyword>
<keyword evidence="5 13" id="KW-0812">Transmembrane</keyword>
<keyword evidence="8 13" id="KW-1133">Transmembrane helix</keyword>
<feature type="transmembrane region" description="Helical" evidence="13">
    <location>
        <begin position="221"/>
        <end position="238"/>
    </location>
</feature>
<keyword evidence="4" id="KW-0107">Calcium channel</keyword>
<keyword evidence="12" id="KW-0407">Ion channel</keyword>
<evidence type="ECO:0000256" key="2">
    <source>
        <dbReference type="ARBA" id="ARBA00022448"/>
    </source>
</evidence>
<comment type="subcellular location">
    <subcellularLocation>
        <location evidence="1">Membrane</location>
        <topology evidence="1">Multi-pass membrane protein</topology>
    </subcellularLocation>
</comment>
<keyword evidence="10 13" id="KW-0472">Membrane</keyword>
<evidence type="ECO:0000256" key="13">
    <source>
        <dbReference type="SAM" id="Phobius"/>
    </source>
</evidence>
<evidence type="ECO:0000256" key="9">
    <source>
        <dbReference type="ARBA" id="ARBA00023065"/>
    </source>
</evidence>
<feature type="transmembrane region" description="Helical" evidence="13">
    <location>
        <begin position="250"/>
        <end position="277"/>
    </location>
</feature>
<reference evidence="15" key="1">
    <citation type="submission" date="2021-01" db="EMBL/GenBank/DDBJ databases">
        <authorList>
            <consortium name="Genoscope - CEA"/>
            <person name="William W."/>
        </authorList>
    </citation>
    <scope>NUCLEOTIDE SEQUENCE</scope>
</reference>
<evidence type="ECO:0000256" key="5">
    <source>
        <dbReference type="ARBA" id="ARBA00022692"/>
    </source>
</evidence>
<proteinExistence type="predicted"/>
<evidence type="ECO:0000256" key="1">
    <source>
        <dbReference type="ARBA" id="ARBA00004141"/>
    </source>
</evidence>
<dbReference type="OrthoDB" id="298291at2759"/>
<dbReference type="PROSITE" id="PS50096">
    <property type="entry name" value="IQ"/>
    <property type="match status" value="1"/>
</dbReference>
<evidence type="ECO:0000256" key="11">
    <source>
        <dbReference type="ARBA" id="ARBA00023180"/>
    </source>
</evidence>
<organism evidence="15 16">
    <name type="scientific">Paramecium pentaurelia</name>
    <dbReference type="NCBI Taxonomy" id="43138"/>
    <lineage>
        <taxon>Eukaryota</taxon>
        <taxon>Sar</taxon>
        <taxon>Alveolata</taxon>
        <taxon>Ciliophora</taxon>
        <taxon>Intramacronucleata</taxon>
        <taxon>Oligohymenophorea</taxon>
        <taxon>Peniculida</taxon>
        <taxon>Parameciidae</taxon>
        <taxon>Paramecium</taxon>
    </lineage>
</organism>
<feature type="transmembrane region" description="Helical" evidence="13">
    <location>
        <begin position="471"/>
        <end position="487"/>
    </location>
</feature>
<dbReference type="GO" id="GO:0005891">
    <property type="term" value="C:voltage-gated calcium channel complex"/>
    <property type="evidence" value="ECO:0007669"/>
    <property type="project" value="TreeGrafter"/>
</dbReference>
<evidence type="ECO:0000256" key="4">
    <source>
        <dbReference type="ARBA" id="ARBA00022673"/>
    </source>
</evidence>
<dbReference type="GO" id="GO:0008331">
    <property type="term" value="F:high voltage-gated calcium channel activity"/>
    <property type="evidence" value="ECO:0007669"/>
    <property type="project" value="TreeGrafter"/>
</dbReference>
<dbReference type="EMBL" id="CAJJDO010000111">
    <property type="protein sequence ID" value="CAD8196060.1"/>
    <property type="molecule type" value="Genomic_DNA"/>
</dbReference>
<feature type="transmembrane region" description="Helical" evidence="13">
    <location>
        <begin position="499"/>
        <end position="517"/>
    </location>
</feature>
<keyword evidence="2" id="KW-0813">Transport</keyword>
<dbReference type="GO" id="GO:0098703">
    <property type="term" value="P:calcium ion import across plasma membrane"/>
    <property type="evidence" value="ECO:0007669"/>
    <property type="project" value="TreeGrafter"/>
</dbReference>
<feature type="domain" description="Ion transport" evidence="14">
    <location>
        <begin position="827"/>
        <end position="1095"/>
    </location>
</feature>
<feature type="transmembrane region" description="Helical" evidence="13">
    <location>
        <begin position="1371"/>
        <end position="1397"/>
    </location>
</feature>